<accession>A0A4P7UCZ7</accession>
<dbReference type="OrthoDB" id="9925270at2"/>
<dbReference type="EMBL" id="BMCK01000003">
    <property type="protein sequence ID" value="GGD23976.1"/>
    <property type="molecule type" value="Genomic_DNA"/>
</dbReference>
<evidence type="ECO:0000313" key="4">
    <source>
        <dbReference type="Proteomes" id="UP000630594"/>
    </source>
</evidence>
<reference evidence="4" key="3">
    <citation type="journal article" date="2019" name="Int. J. Syst. Evol. Microbiol.">
        <title>The Global Catalogue of Microorganisms (GCM) 10K type strain sequencing project: providing services to taxonomists for standard genome sequencing and annotation.</title>
        <authorList>
            <consortium name="The Broad Institute Genomics Platform"/>
            <consortium name="The Broad Institute Genome Sequencing Center for Infectious Disease"/>
            <person name="Wu L."/>
            <person name="Ma J."/>
        </authorList>
    </citation>
    <scope>NUCLEOTIDE SEQUENCE [LARGE SCALE GENOMIC DNA]</scope>
    <source>
        <strain evidence="4">CCM 7403</strain>
    </source>
</reference>
<keyword evidence="4" id="KW-1185">Reference proteome</keyword>
<evidence type="ECO:0000313" key="1">
    <source>
        <dbReference type="EMBL" id="GGD23976.1"/>
    </source>
</evidence>
<reference evidence="1" key="5">
    <citation type="submission" date="2024-05" db="EMBL/GenBank/DDBJ databases">
        <authorList>
            <person name="Sun Q."/>
            <person name="Sedlacek I."/>
        </authorList>
    </citation>
    <scope>NUCLEOTIDE SEQUENCE</scope>
    <source>
        <strain evidence="1">CCM 7403</strain>
    </source>
</reference>
<proteinExistence type="predicted"/>
<sequence length="101" mass="10931">MSRTTTGIRMGDEVEPKVTRRFRRTSQSLQGARQDLRGLFGDVLDGAGELSALIDDEARDFQASWRAVLDVYADCAALIAGNTHAQQVDLTAMDAGSGDSR</sequence>
<gene>
    <name evidence="2" type="ORF">E2C04_13370</name>
    <name evidence="1" type="ORF">GCM10007231_23880</name>
</gene>
<evidence type="ECO:0008006" key="5">
    <source>
        <dbReference type="Google" id="ProtNLM"/>
    </source>
</evidence>
<reference evidence="2" key="4">
    <citation type="submission" date="2019-03" db="EMBL/GenBank/DDBJ databases">
        <authorList>
            <person name="Huang Y."/>
        </authorList>
    </citation>
    <scope>NUCLEOTIDE SEQUENCE</scope>
    <source>
        <strain evidence="2">JCM 16608</strain>
    </source>
</reference>
<dbReference type="EMBL" id="CP038462">
    <property type="protein sequence ID" value="QCC77926.1"/>
    <property type="molecule type" value="Genomic_DNA"/>
</dbReference>
<dbReference type="Proteomes" id="UP000297025">
    <property type="component" value="Chromosome"/>
</dbReference>
<organism evidence="2 3">
    <name type="scientific">Nocardioides daphniae</name>
    <dbReference type="NCBI Taxonomy" id="402297"/>
    <lineage>
        <taxon>Bacteria</taxon>
        <taxon>Bacillati</taxon>
        <taxon>Actinomycetota</taxon>
        <taxon>Actinomycetes</taxon>
        <taxon>Propionibacteriales</taxon>
        <taxon>Nocardioidaceae</taxon>
        <taxon>Nocardioides</taxon>
    </lineage>
</organism>
<reference evidence="2 3" key="1">
    <citation type="journal article" date="2008" name="Int. J. Syst. Evol. Microbiol.">
        <title>Nocardioides daphniae sp. nov., isolated from Daphnia cucullata (Crustacea: Cladocera).</title>
        <authorList>
            <person name="Toth E.M."/>
            <person name="Keki Z."/>
            <person name="Homonnay Z.G."/>
            <person name="Borsodi A.K."/>
            <person name="Marialigeti K."/>
            <person name="Schumann P."/>
        </authorList>
    </citation>
    <scope>NUCLEOTIDE SEQUENCE [LARGE SCALE GENOMIC DNA]</scope>
    <source>
        <strain evidence="2 3">JCM 16608</strain>
    </source>
</reference>
<reference evidence="1" key="2">
    <citation type="journal article" date="2014" name="Int. J. Syst. Evol. Microbiol.">
        <title>Complete genome of a new Firmicutes species belonging to the dominant human colonic microbiota ('Ruminococcus bicirculans') reveals two chromosomes and a selective capacity to utilize plant glucans.</title>
        <authorList>
            <consortium name="NISC Comparative Sequencing Program"/>
            <person name="Wegmann U."/>
            <person name="Louis P."/>
            <person name="Goesmann A."/>
            <person name="Henrissat B."/>
            <person name="Duncan S.H."/>
            <person name="Flint H.J."/>
        </authorList>
    </citation>
    <scope>NUCLEOTIDE SEQUENCE</scope>
    <source>
        <strain evidence="1">CCM 7403</strain>
    </source>
</reference>
<dbReference type="RefSeq" id="WP_135832969.1">
    <property type="nucleotide sequence ID" value="NZ_BMCK01000003.1"/>
</dbReference>
<evidence type="ECO:0000313" key="2">
    <source>
        <dbReference type="EMBL" id="QCC77926.1"/>
    </source>
</evidence>
<protein>
    <recommendedName>
        <fullName evidence="5">WXG100 family type VII secretion target</fullName>
    </recommendedName>
</protein>
<dbReference type="AlphaFoldDB" id="A0A4P7UCZ7"/>
<dbReference type="KEGG" id="ndp:E2C04_13370"/>
<evidence type="ECO:0000313" key="3">
    <source>
        <dbReference type="Proteomes" id="UP000297025"/>
    </source>
</evidence>
<name>A0A4P7UCZ7_9ACTN</name>
<dbReference type="Proteomes" id="UP000630594">
    <property type="component" value="Unassembled WGS sequence"/>
</dbReference>